<reference evidence="6" key="1">
    <citation type="submission" date="2020-11" db="EMBL/GenBank/DDBJ databases">
        <authorList>
            <person name="Whiteford S."/>
        </authorList>
    </citation>
    <scope>NUCLEOTIDE SEQUENCE</scope>
</reference>
<dbReference type="InterPro" id="IPR018506">
    <property type="entry name" value="Cyt_B5_heme-BS"/>
</dbReference>
<dbReference type="GO" id="GO:0020037">
    <property type="term" value="F:heme binding"/>
    <property type="evidence" value="ECO:0007669"/>
    <property type="project" value="UniProtKB-UniRule"/>
</dbReference>
<evidence type="ECO:0000256" key="4">
    <source>
        <dbReference type="ARBA" id="ARBA00038168"/>
    </source>
</evidence>
<dbReference type="InterPro" id="IPR036400">
    <property type="entry name" value="Cyt_B5-like_heme/steroid_sf"/>
</dbReference>
<dbReference type="OrthoDB" id="260091at2759"/>
<dbReference type="SUPFAM" id="SSF55856">
    <property type="entry name" value="Cytochrome b5-like heme/steroid binding domain"/>
    <property type="match status" value="1"/>
</dbReference>
<dbReference type="Pfam" id="PF00173">
    <property type="entry name" value="Cyt-b5"/>
    <property type="match status" value="1"/>
</dbReference>
<dbReference type="PROSITE" id="PS50255">
    <property type="entry name" value="CYTOCHROME_B5_2"/>
    <property type="match status" value="1"/>
</dbReference>
<dbReference type="EMBL" id="CAJHNJ030000036">
    <property type="protein sequence ID" value="CAG9128526.1"/>
    <property type="molecule type" value="Genomic_DNA"/>
</dbReference>
<sequence>MTEVRRFTRAEVRESGGGGGGPTWIIYRDGVYDVSKYLQEHPGGEELVAAEAGTDASEAFSSVGHSADAYTVLARLKIGELVEEEKRYDENGKKKKLGEERGGGCLSAIFCGLC</sequence>
<dbReference type="GO" id="GO:0016020">
    <property type="term" value="C:membrane"/>
    <property type="evidence" value="ECO:0007669"/>
    <property type="project" value="TreeGrafter"/>
</dbReference>
<evidence type="ECO:0000313" key="6">
    <source>
        <dbReference type="EMBL" id="CAG9128526.1"/>
    </source>
</evidence>
<protein>
    <submittedName>
        <fullName evidence="6">(diamondback moth) hypothetical protein</fullName>
    </submittedName>
</protein>
<dbReference type="AlphaFoldDB" id="A0A8S4FMC7"/>
<accession>A0A8S4FMC7</accession>
<proteinExistence type="inferred from homology"/>
<evidence type="ECO:0000256" key="1">
    <source>
        <dbReference type="ARBA" id="ARBA00022617"/>
    </source>
</evidence>
<dbReference type="Gene3D" id="3.10.120.10">
    <property type="entry name" value="Cytochrome b5-like heme/steroid binding domain"/>
    <property type="match status" value="1"/>
</dbReference>
<comment type="caution">
    <text evidence="6">The sequence shown here is derived from an EMBL/GenBank/DDBJ whole genome shotgun (WGS) entry which is preliminary data.</text>
</comment>
<comment type="similarity">
    <text evidence="4 5">Belongs to the cytochrome b5 family.</text>
</comment>
<evidence type="ECO:0000313" key="7">
    <source>
        <dbReference type="Proteomes" id="UP000653454"/>
    </source>
</evidence>
<dbReference type="PANTHER" id="PTHR19359">
    <property type="entry name" value="CYTOCHROME B5"/>
    <property type="match status" value="1"/>
</dbReference>
<evidence type="ECO:0000256" key="3">
    <source>
        <dbReference type="ARBA" id="ARBA00023004"/>
    </source>
</evidence>
<keyword evidence="1 5" id="KW-0349">Heme</keyword>
<keyword evidence="2 5" id="KW-0479">Metal-binding</keyword>
<dbReference type="PROSITE" id="PS00191">
    <property type="entry name" value="CYTOCHROME_B5_1"/>
    <property type="match status" value="1"/>
</dbReference>
<evidence type="ECO:0000256" key="2">
    <source>
        <dbReference type="ARBA" id="ARBA00022723"/>
    </source>
</evidence>
<dbReference type="Proteomes" id="UP000653454">
    <property type="component" value="Unassembled WGS sequence"/>
</dbReference>
<keyword evidence="7" id="KW-1185">Reference proteome</keyword>
<keyword evidence="3 5" id="KW-0408">Iron</keyword>
<evidence type="ECO:0000256" key="5">
    <source>
        <dbReference type="RuleBase" id="RU362121"/>
    </source>
</evidence>
<dbReference type="PRINTS" id="PR00363">
    <property type="entry name" value="CYTOCHROMEB5"/>
</dbReference>
<dbReference type="SMART" id="SM01117">
    <property type="entry name" value="Cyt-b5"/>
    <property type="match status" value="1"/>
</dbReference>
<dbReference type="GO" id="GO:0046872">
    <property type="term" value="F:metal ion binding"/>
    <property type="evidence" value="ECO:0007669"/>
    <property type="project" value="UniProtKB-UniRule"/>
</dbReference>
<dbReference type="InterPro" id="IPR050668">
    <property type="entry name" value="Cytochrome_b5"/>
</dbReference>
<name>A0A8S4FMC7_PLUXY</name>
<gene>
    <name evidence="6" type="ORF">PLXY2_LOCUS9228</name>
</gene>
<dbReference type="InterPro" id="IPR001199">
    <property type="entry name" value="Cyt_B5-like_heme/steroid-bd"/>
</dbReference>
<organism evidence="6 7">
    <name type="scientific">Plutella xylostella</name>
    <name type="common">Diamondback moth</name>
    <name type="synonym">Plutella maculipennis</name>
    <dbReference type="NCBI Taxonomy" id="51655"/>
    <lineage>
        <taxon>Eukaryota</taxon>
        <taxon>Metazoa</taxon>
        <taxon>Ecdysozoa</taxon>
        <taxon>Arthropoda</taxon>
        <taxon>Hexapoda</taxon>
        <taxon>Insecta</taxon>
        <taxon>Pterygota</taxon>
        <taxon>Neoptera</taxon>
        <taxon>Endopterygota</taxon>
        <taxon>Lepidoptera</taxon>
        <taxon>Glossata</taxon>
        <taxon>Ditrysia</taxon>
        <taxon>Yponomeutoidea</taxon>
        <taxon>Plutellidae</taxon>
        <taxon>Plutella</taxon>
    </lineage>
</organism>